<dbReference type="AlphaFoldDB" id="A0AAC8UC41"/>
<evidence type="ECO:0000313" key="1">
    <source>
        <dbReference type="EMBL" id="AKO32057.1"/>
    </source>
</evidence>
<dbReference type="OMA" id="MIACLNM"/>
<reference evidence="1 2" key="1">
    <citation type="journal article" date="2015" name="PLoS Negl. Trop. Dis.">
        <title>Haemophilus ducreyi Cutaneous Ulcer Strains Are Nearly Identical to Class I Genital Ulcer Strains.</title>
        <authorList>
            <person name="Gangaiah D."/>
            <person name="Webb K.M."/>
            <person name="Humphreys T.L."/>
            <person name="Fortney K.R."/>
            <person name="Toh E."/>
            <person name="Tai A."/>
            <person name="Katz S.S."/>
            <person name="Pillay A."/>
            <person name="Chen C.Y."/>
            <person name="Roberts S.A."/>
            <person name="Munson R.S.Jr."/>
            <person name="Spinola S.M."/>
        </authorList>
    </citation>
    <scope>NUCLEOTIDE SEQUENCE [LARGE SCALE GENOMIC DNA]</scope>
    <source>
        <strain evidence="2">CLU2</strain>
    </source>
</reference>
<dbReference type="Proteomes" id="UP000060132">
    <property type="component" value="Chromosome"/>
</dbReference>
<dbReference type="Pfam" id="PF13617">
    <property type="entry name" value="Lipoprotein_19"/>
    <property type="match status" value="1"/>
</dbReference>
<protein>
    <recommendedName>
        <fullName evidence="3">Lipoprotein</fullName>
    </recommendedName>
</protein>
<dbReference type="EMBL" id="CP011219">
    <property type="protein sequence ID" value="AKO32057.1"/>
    <property type="molecule type" value="Genomic_DNA"/>
</dbReference>
<evidence type="ECO:0000313" key="2">
    <source>
        <dbReference type="Proteomes" id="UP000060132"/>
    </source>
</evidence>
<dbReference type="InterPro" id="IPR025985">
    <property type="entry name" value="YnbE"/>
</dbReference>
<accession>A0AAC8UC41</accession>
<dbReference type="RefSeq" id="WP_010944589.1">
    <property type="nucleotide sequence ID" value="NZ_CP011218.1"/>
</dbReference>
<evidence type="ECO:0008006" key="3">
    <source>
        <dbReference type="Google" id="ProtNLM"/>
    </source>
</evidence>
<name>A0AAC8UC41_HAEDC</name>
<organism evidence="1 2">
    <name type="scientific">Haemophilus ducreyi</name>
    <dbReference type="NCBI Taxonomy" id="730"/>
    <lineage>
        <taxon>Bacteria</taxon>
        <taxon>Pseudomonadati</taxon>
        <taxon>Pseudomonadota</taxon>
        <taxon>Gammaproteobacteria</taxon>
        <taxon>Pasteurellales</taxon>
        <taxon>Pasteurellaceae</taxon>
        <taxon>Haemophilus</taxon>
    </lineage>
</organism>
<gene>
    <name evidence="1" type="ORF">RZ57_02365</name>
</gene>
<sequence length="81" mass="9183">MNKILLLMIACLNMTACTPKIQLETPKEGITINMNVVVDHKIDVKFDEKARAIINTSNNKQEQLETKIEQFPASKQNRAVN</sequence>
<proteinExistence type="predicted"/>